<evidence type="ECO:0000313" key="1">
    <source>
        <dbReference type="EMBL" id="GFY18433.1"/>
    </source>
</evidence>
<comment type="caution">
    <text evidence="1">The sequence shown here is derived from an EMBL/GenBank/DDBJ whole genome shotgun (WGS) entry which is preliminary data.</text>
</comment>
<evidence type="ECO:0000313" key="2">
    <source>
        <dbReference type="EMBL" id="GFY18435.1"/>
    </source>
</evidence>
<dbReference type="Proteomes" id="UP000887159">
    <property type="component" value="Unassembled WGS sequence"/>
</dbReference>
<evidence type="ECO:0000313" key="3">
    <source>
        <dbReference type="Proteomes" id="UP000887159"/>
    </source>
</evidence>
<dbReference type="EMBL" id="BMAU01021349">
    <property type="protein sequence ID" value="GFY18435.1"/>
    <property type="molecule type" value="Genomic_DNA"/>
</dbReference>
<gene>
    <name evidence="1" type="primary">g.26197</name>
    <name evidence="1" type="ORF">TNCV_2396611</name>
    <name evidence="2" type="ORF">TNCV_2396631</name>
</gene>
<sequence length="135" mass="15759">MCVQIQNDPLLASRFSEQLLDIGNGRIQLYDTQYIQLPEHFCNIVASKDEFKKNIFPDLRHNYTDHAWLRERAILAAKNLDVDTISFKIQPLLPGNEITFKSIDTVVDPDEVVNYPVEFLNSLDLYRERHHIICD</sequence>
<keyword evidence="3" id="KW-1185">Reference proteome</keyword>
<keyword evidence="1" id="KW-0347">Helicase</keyword>
<keyword evidence="1" id="KW-0067">ATP-binding</keyword>
<dbReference type="PANTHER" id="PTHR10492">
    <property type="match status" value="1"/>
</dbReference>
<name>A0A8X6SVH0_TRICX</name>
<dbReference type="GO" id="GO:0004386">
    <property type="term" value="F:helicase activity"/>
    <property type="evidence" value="ECO:0007669"/>
    <property type="project" value="UniProtKB-KW"/>
</dbReference>
<proteinExistence type="predicted"/>
<reference evidence="1" key="1">
    <citation type="submission" date="2020-08" db="EMBL/GenBank/DDBJ databases">
        <title>Multicomponent nature underlies the extraordinary mechanical properties of spider dragline silk.</title>
        <authorList>
            <person name="Kono N."/>
            <person name="Nakamura H."/>
            <person name="Mori M."/>
            <person name="Yoshida Y."/>
            <person name="Ohtoshi R."/>
            <person name="Malay A.D."/>
            <person name="Moran D.A.P."/>
            <person name="Tomita M."/>
            <person name="Numata K."/>
            <person name="Arakawa K."/>
        </authorList>
    </citation>
    <scope>NUCLEOTIDE SEQUENCE</scope>
</reference>
<accession>A0A8X6SVH0</accession>
<organism evidence="1 3">
    <name type="scientific">Trichonephila clavipes</name>
    <name type="common">Golden silk orbweaver</name>
    <name type="synonym">Nephila clavipes</name>
    <dbReference type="NCBI Taxonomy" id="2585209"/>
    <lineage>
        <taxon>Eukaryota</taxon>
        <taxon>Metazoa</taxon>
        <taxon>Ecdysozoa</taxon>
        <taxon>Arthropoda</taxon>
        <taxon>Chelicerata</taxon>
        <taxon>Arachnida</taxon>
        <taxon>Araneae</taxon>
        <taxon>Araneomorphae</taxon>
        <taxon>Entelegynae</taxon>
        <taxon>Araneoidea</taxon>
        <taxon>Nephilidae</taxon>
        <taxon>Trichonephila</taxon>
    </lineage>
</organism>
<protein>
    <submittedName>
        <fullName evidence="1">ATP-dependent DNA helicase</fullName>
    </submittedName>
</protein>
<dbReference type="AlphaFoldDB" id="A0A8X6SVH0"/>
<keyword evidence="1" id="KW-0378">Hydrolase</keyword>
<dbReference type="PANTHER" id="PTHR10492:SF57">
    <property type="entry name" value="ATP-DEPENDENT DNA HELICASE"/>
    <property type="match status" value="1"/>
</dbReference>
<dbReference type="EMBL" id="BMAU01021349">
    <property type="protein sequence ID" value="GFY18433.1"/>
    <property type="molecule type" value="Genomic_DNA"/>
</dbReference>
<keyword evidence="1" id="KW-0547">Nucleotide-binding</keyword>